<evidence type="ECO:0000259" key="7">
    <source>
        <dbReference type="PROSITE" id="PS50060"/>
    </source>
</evidence>
<dbReference type="Pfam" id="PF00629">
    <property type="entry name" value="MAM"/>
    <property type="match status" value="4"/>
</dbReference>
<dbReference type="SUPFAM" id="SSF56487">
    <property type="entry name" value="SRCR-like"/>
    <property type="match status" value="2"/>
</dbReference>
<dbReference type="CDD" id="cd00190">
    <property type="entry name" value="Tryp_SPc"/>
    <property type="match status" value="1"/>
</dbReference>
<feature type="disulfide bond" evidence="5">
    <location>
        <begin position="110"/>
        <end position="122"/>
    </location>
</feature>
<reference evidence="10 11" key="1">
    <citation type="submission" date="2022-12" db="EMBL/GenBank/DDBJ databases">
        <title>Chromosome-level genome of Tegillarca granosa.</title>
        <authorList>
            <person name="Kim J."/>
        </authorList>
    </citation>
    <scope>NUCLEOTIDE SEQUENCE [LARGE SCALE GENOMIC DNA]</scope>
    <source>
        <strain evidence="10">Teg-2019</strain>
        <tissue evidence="10">Adductor muscle</tissue>
    </source>
</reference>
<dbReference type="PROSITE" id="PS00134">
    <property type="entry name" value="TRYPSIN_HIS"/>
    <property type="match status" value="1"/>
</dbReference>
<dbReference type="PROSITE" id="PS50068">
    <property type="entry name" value="LDLRA_2"/>
    <property type="match status" value="4"/>
</dbReference>
<feature type="disulfide bond" evidence="5">
    <location>
        <begin position="877"/>
        <end position="892"/>
    </location>
</feature>
<evidence type="ECO:0000256" key="3">
    <source>
        <dbReference type="ARBA" id="ARBA00022825"/>
    </source>
</evidence>
<feature type="disulfide bond" evidence="6">
    <location>
        <begin position="783"/>
        <end position="793"/>
    </location>
</feature>
<dbReference type="PROSITE" id="PS50240">
    <property type="entry name" value="TRYPSIN_DOM"/>
    <property type="match status" value="1"/>
</dbReference>
<dbReference type="InterPro" id="IPR036772">
    <property type="entry name" value="SRCR-like_dom_sf"/>
</dbReference>
<dbReference type="Pfam" id="PF00530">
    <property type="entry name" value="SRCR"/>
    <property type="match status" value="1"/>
</dbReference>
<feature type="domain" description="MAM" evidence="7">
    <location>
        <begin position="1"/>
        <end position="107"/>
    </location>
</feature>
<dbReference type="SMART" id="SM00202">
    <property type="entry name" value="SR"/>
    <property type="match status" value="1"/>
</dbReference>
<dbReference type="Pfam" id="PF00089">
    <property type="entry name" value="Trypsin"/>
    <property type="match status" value="1"/>
</dbReference>
<name>A0ABQ9G134_TEGGR</name>
<sequence>MSSGQYTSYIISPKHVTNSSVSCVSFDYFVLVNHTALDYSMFLQVYVIPNALKDYVVWKGMETKVWGWNRAQIEVNETDFRIMFNAILSDGLKAIDNVQVSDGSCQALECPKNGTSCKDQYCIPRELLCDKNFDCDDGSDEKTYCGLSLSCDFSTDYACGYMNKTLFPPWQTFSSMRTSQGVVYDYTTKNSSGSFIGIQTNLPYWTASLRSPSVRIQEKSCLKFYYMGSATGLFVTAMHDGINMTVFNDSMFSNTVWRPGQFELDKAEDGYLLFDVKFNISNPEAFFGLDDVTLTPGKCLPLDCPSTMLQCGRDNICVNRDVLCNYVHDCPSGDDESELFCPNTISCDFENLYLCGYNKYSSWFRRHGFYYFLPMMDHTYGNISGHYMTFNSTTPRSAVFKSPKQNLTEDGCIHFFYNMEGKHSAELKVNVIQNGMKNISWYGNGLNVERDEWKEAWFPVRAGVTEIEFEAFADVYFFQSGVIAIDDVSFSNGTCPSTIDKCNFDEFECIDSGVCIPYYHVNDQYRYCLDQSDEETSGSTVILGSLLSCTFEPGDACFLTNSTTDNHNWYIHSGSTPSSTTGPNSAYSGLYYTYFEVSIGNTGETAMLESQPLYYINATCLRFYYHMYGTDIGHLAVYLNSTRKWIKSYNQGNTWNKQEIFFQSLTGQTIYIEATRGYSYQGDIALDNIALLPAELCGQTSNNTSIDFSENYDVRLVGGHDRSYGRLEIMWKGKYYVISSYRWNELNSKVVCKQLGYTKKHKTYYNSEYGNGRAPFINMAFFCIGNEAHMKNCSSSYYSYNPFTVALACSNTDCFHGDIACPDIDGANSNVTCIASRAWCDGQFDCPGGQDELNCANCTDSEFECQDHTCISGHLKCDGIDHCMDGSDEYKCVHLFTSNNTVKINRRGEWYWLCYNNVDRTVASHLCSIAGYGSIDAYHSVPWNDEGLTVYPTDNPDGVVINHRLVYTRSCSLLGLTCETNPQCGLQSLNHPGIQTFVINGEDAVLGEWPWHVALFVYDSSTNRDTFYCGGSLIHPEWVITAAHCVEYSSRRTYYIYAGSIYQSKFKIEAQRRNLSSSPFLHRDYTSFRYGNDIALLRLSQPVNINDKVRTVCLSPYLRETYDNCYVTGWGKTHVDIHIGNVFPDRLQEVKVQANKDFNWCNKSHIDLLRMYVVPDGICVDNRNQYSPVCNGDSGGPLVCQNEEGRWELVGVTSYGYRGCFKDHIPDIYASVSYHWDWINQITSKINIVFVEPGITIRQDLGVTFLVSS</sequence>
<evidence type="ECO:0000259" key="8">
    <source>
        <dbReference type="PROSITE" id="PS50240"/>
    </source>
</evidence>
<dbReference type="SMART" id="SM00137">
    <property type="entry name" value="MAM"/>
    <property type="match status" value="3"/>
</dbReference>
<dbReference type="PROSITE" id="PS50287">
    <property type="entry name" value="SRCR_2"/>
    <property type="match status" value="1"/>
</dbReference>
<dbReference type="InterPro" id="IPR002172">
    <property type="entry name" value="LDrepeatLR_classA_rpt"/>
</dbReference>
<dbReference type="SUPFAM" id="SSF50494">
    <property type="entry name" value="Trypsin-like serine proteases"/>
    <property type="match status" value="1"/>
</dbReference>
<dbReference type="Gene3D" id="3.10.250.10">
    <property type="entry name" value="SRCR-like domain"/>
    <property type="match status" value="1"/>
</dbReference>
<feature type="disulfide bond" evidence="5">
    <location>
        <begin position="840"/>
        <end position="855"/>
    </location>
</feature>
<dbReference type="SUPFAM" id="SSF49899">
    <property type="entry name" value="Concanavalin A-like lectins/glucanases"/>
    <property type="match status" value="3"/>
</dbReference>
<dbReference type="Pfam" id="PF00057">
    <property type="entry name" value="Ldl_recept_a"/>
    <property type="match status" value="2"/>
</dbReference>
<comment type="caution">
    <text evidence="6">Lacks conserved residue(s) required for the propagation of feature annotation.</text>
</comment>
<dbReference type="PANTHER" id="PTHR24252:SF7">
    <property type="entry name" value="HYALIN"/>
    <property type="match status" value="1"/>
</dbReference>
<evidence type="ECO:0000313" key="10">
    <source>
        <dbReference type="EMBL" id="KAJ8322121.1"/>
    </source>
</evidence>
<evidence type="ECO:0000313" key="11">
    <source>
        <dbReference type="Proteomes" id="UP001217089"/>
    </source>
</evidence>
<dbReference type="InterPro" id="IPR001254">
    <property type="entry name" value="Trypsin_dom"/>
</dbReference>
<keyword evidence="1" id="KW-0645">Protease</keyword>
<keyword evidence="2" id="KW-0378">Hydrolase</keyword>
<dbReference type="InterPro" id="IPR043504">
    <property type="entry name" value="Peptidase_S1_PA_chymotrypsin"/>
</dbReference>
<dbReference type="SMART" id="SM00020">
    <property type="entry name" value="Tryp_SPc"/>
    <property type="match status" value="1"/>
</dbReference>
<keyword evidence="4 6" id="KW-1015">Disulfide bond</keyword>
<feature type="disulfide bond" evidence="5">
    <location>
        <begin position="858"/>
        <end position="870"/>
    </location>
</feature>
<feature type="disulfide bond" evidence="5">
    <location>
        <begin position="865"/>
        <end position="883"/>
    </location>
</feature>
<keyword evidence="11" id="KW-1185">Reference proteome</keyword>
<dbReference type="PRINTS" id="PR00258">
    <property type="entry name" value="SPERACTRCPTR"/>
</dbReference>
<dbReference type="Proteomes" id="UP001217089">
    <property type="component" value="Unassembled WGS sequence"/>
</dbReference>
<accession>A0ABQ9G134</accession>
<evidence type="ECO:0000256" key="5">
    <source>
        <dbReference type="PROSITE-ProRule" id="PRU00124"/>
    </source>
</evidence>
<evidence type="ECO:0000259" key="9">
    <source>
        <dbReference type="PROSITE" id="PS50287"/>
    </source>
</evidence>
<dbReference type="PROSITE" id="PS01209">
    <property type="entry name" value="LDLRA_1"/>
    <property type="match status" value="2"/>
</dbReference>
<dbReference type="EMBL" id="JARBDR010000018">
    <property type="protein sequence ID" value="KAJ8322121.1"/>
    <property type="molecule type" value="Genomic_DNA"/>
</dbReference>
<dbReference type="InterPro" id="IPR036055">
    <property type="entry name" value="LDL_receptor-like_sf"/>
</dbReference>
<feature type="domain" description="MAM" evidence="7">
    <location>
        <begin position="547"/>
        <end position="699"/>
    </location>
</feature>
<feature type="domain" description="MAM" evidence="7">
    <location>
        <begin position="149"/>
        <end position="301"/>
    </location>
</feature>
<protein>
    <submittedName>
        <fullName evidence="10">Uncharacterized protein</fullName>
    </submittedName>
</protein>
<proteinExistence type="predicted"/>
<dbReference type="InterPro" id="IPR009003">
    <property type="entry name" value="Peptidase_S1_PA"/>
</dbReference>
<dbReference type="SMART" id="SM00192">
    <property type="entry name" value="LDLa"/>
    <property type="match status" value="5"/>
</dbReference>
<dbReference type="InterPro" id="IPR000998">
    <property type="entry name" value="MAM_dom"/>
</dbReference>
<feature type="domain" description="Peptidase S1" evidence="8">
    <location>
        <begin position="998"/>
        <end position="1244"/>
    </location>
</feature>
<dbReference type="InterPro" id="IPR001190">
    <property type="entry name" value="SRCR"/>
</dbReference>
<feature type="domain" description="SRCR" evidence="9">
    <location>
        <begin position="714"/>
        <end position="834"/>
    </location>
</feature>
<dbReference type="Gene3D" id="2.60.120.200">
    <property type="match status" value="4"/>
</dbReference>
<gene>
    <name evidence="10" type="ORF">KUTeg_000592</name>
</gene>
<feature type="domain" description="MAM" evidence="7">
    <location>
        <begin position="345"/>
        <end position="497"/>
    </location>
</feature>
<organism evidence="10 11">
    <name type="scientific">Tegillarca granosa</name>
    <name type="common">Malaysian cockle</name>
    <name type="synonym">Anadara granosa</name>
    <dbReference type="NCBI Taxonomy" id="220873"/>
    <lineage>
        <taxon>Eukaryota</taxon>
        <taxon>Metazoa</taxon>
        <taxon>Spiralia</taxon>
        <taxon>Lophotrochozoa</taxon>
        <taxon>Mollusca</taxon>
        <taxon>Bivalvia</taxon>
        <taxon>Autobranchia</taxon>
        <taxon>Pteriomorphia</taxon>
        <taxon>Arcoida</taxon>
        <taxon>Arcoidea</taxon>
        <taxon>Arcidae</taxon>
        <taxon>Tegillarca</taxon>
    </lineage>
</organism>
<dbReference type="PRINTS" id="PR00261">
    <property type="entry name" value="LDLRECEPTOR"/>
</dbReference>
<evidence type="ECO:0000256" key="6">
    <source>
        <dbReference type="PROSITE-ProRule" id="PRU00196"/>
    </source>
</evidence>
<dbReference type="CDD" id="cd06263">
    <property type="entry name" value="MAM"/>
    <property type="match status" value="2"/>
</dbReference>
<dbReference type="CDD" id="cd00112">
    <property type="entry name" value="LDLa"/>
    <property type="match status" value="3"/>
</dbReference>
<dbReference type="InterPro" id="IPR013320">
    <property type="entry name" value="ConA-like_dom_sf"/>
</dbReference>
<dbReference type="SUPFAM" id="SSF57424">
    <property type="entry name" value="LDL receptor-like module"/>
    <property type="match status" value="4"/>
</dbReference>
<dbReference type="Gene3D" id="4.10.400.10">
    <property type="entry name" value="Low-density Lipoprotein Receptor"/>
    <property type="match status" value="5"/>
</dbReference>
<keyword evidence="3" id="KW-0720">Serine protease</keyword>
<dbReference type="InterPro" id="IPR018114">
    <property type="entry name" value="TRYPSIN_HIS"/>
</dbReference>
<evidence type="ECO:0000256" key="2">
    <source>
        <dbReference type="ARBA" id="ARBA00022801"/>
    </source>
</evidence>
<evidence type="ECO:0000256" key="4">
    <source>
        <dbReference type="ARBA" id="ARBA00023157"/>
    </source>
</evidence>
<dbReference type="PROSITE" id="PS50060">
    <property type="entry name" value="MAM_2"/>
    <property type="match status" value="4"/>
</dbReference>
<feature type="disulfide bond" evidence="5">
    <location>
        <begin position="117"/>
        <end position="135"/>
    </location>
</feature>
<dbReference type="Gene3D" id="2.40.10.10">
    <property type="entry name" value="Trypsin-like serine proteases"/>
    <property type="match status" value="1"/>
</dbReference>
<dbReference type="PANTHER" id="PTHR24252">
    <property type="entry name" value="ACROSIN-RELATED"/>
    <property type="match status" value="1"/>
</dbReference>
<evidence type="ECO:0000256" key="1">
    <source>
        <dbReference type="ARBA" id="ARBA00022670"/>
    </source>
</evidence>
<dbReference type="InterPro" id="IPR023415">
    <property type="entry name" value="LDLR_class-A_CS"/>
</dbReference>
<comment type="caution">
    <text evidence="10">The sequence shown here is derived from an EMBL/GenBank/DDBJ whole genome shotgun (WGS) entry which is preliminary data.</text>
</comment>